<gene>
    <name evidence="2" type="ORF">DPMN_031337</name>
</gene>
<sequence length="65" mass="6937">MLSHLRPCFRPADPTGSGSDSPGGALSSTISTVPQMALYKVVNGTKGARVRCVIKVVLFYQLIDE</sequence>
<protein>
    <submittedName>
        <fullName evidence="2">Uncharacterized protein</fullName>
    </submittedName>
</protein>
<accession>A0A9D4M2W9</accession>
<evidence type="ECO:0000256" key="1">
    <source>
        <dbReference type="SAM" id="MobiDB-lite"/>
    </source>
</evidence>
<dbReference type="Proteomes" id="UP000828390">
    <property type="component" value="Unassembled WGS sequence"/>
</dbReference>
<evidence type="ECO:0000313" key="3">
    <source>
        <dbReference type="Proteomes" id="UP000828390"/>
    </source>
</evidence>
<keyword evidence="3" id="KW-1185">Reference proteome</keyword>
<comment type="caution">
    <text evidence="2">The sequence shown here is derived from an EMBL/GenBank/DDBJ whole genome shotgun (WGS) entry which is preliminary data.</text>
</comment>
<organism evidence="2 3">
    <name type="scientific">Dreissena polymorpha</name>
    <name type="common">Zebra mussel</name>
    <name type="synonym">Mytilus polymorpha</name>
    <dbReference type="NCBI Taxonomy" id="45954"/>
    <lineage>
        <taxon>Eukaryota</taxon>
        <taxon>Metazoa</taxon>
        <taxon>Spiralia</taxon>
        <taxon>Lophotrochozoa</taxon>
        <taxon>Mollusca</taxon>
        <taxon>Bivalvia</taxon>
        <taxon>Autobranchia</taxon>
        <taxon>Heteroconchia</taxon>
        <taxon>Euheterodonta</taxon>
        <taxon>Imparidentia</taxon>
        <taxon>Neoheterodontei</taxon>
        <taxon>Myida</taxon>
        <taxon>Dreissenoidea</taxon>
        <taxon>Dreissenidae</taxon>
        <taxon>Dreissena</taxon>
    </lineage>
</organism>
<proteinExistence type="predicted"/>
<name>A0A9D4M2W9_DREPO</name>
<feature type="region of interest" description="Disordered" evidence="1">
    <location>
        <begin position="1"/>
        <end position="27"/>
    </location>
</feature>
<dbReference type="EMBL" id="JAIWYP010000002">
    <property type="protein sequence ID" value="KAH3868197.1"/>
    <property type="molecule type" value="Genomic_DNA"/>
</dbReference>
<evidence type="ECO:0000313" key="2">
    <source>
        <dbReference type="EMBL" id="KAH3868197.1"/>
    </source>
</evidence>
<dbReference type="AlphaFoldDB" id="A0A9D4M2W9"/>
<reference evidence="2" key="2">
    <citation type="submission" date="2020-11" db="EMBL/GenBank/DDBJ databases">
        <authorList>
            <person name="McCartney M.A."/>
            <person name="Auch B."/>
            <person name="Kono T."/>
            <person name="Mallez S."/>
            <person name="Becker A."/>
            <person name="Gohl D.M."/>
            <person name="Silverstein K.A.T."/>
            <person name="Koren S."/>
            <person name="Bechman K.B."/>
            <person name="Herman A."/>
            <person name="Abrahante J.E."/>
            <person name="Garbe J."/>
        </authorList>
    </citation>
    <scope>NUCLEOTIDE SEQUENCE</scope>
    <source>
        <strain evidence="2">Duluth1</strain>
        <tissue evidence="2">Whole animal</tissue>
    </source>
</reference>
<feature type="compositionally biased region" description="Low complexity" evidence="1">
    <location>
        <begin position="11"/>
        <end position="25"/>
    </location>
</feature>
<reference evidence="2" key="1">
    <citation type="journal article" date="2019" name="bioRxiv">
        <title>The Genome of the Zebra Mussel, Dreissena polymorpha: A Resource for Invasive Species Research.</title>
        <authorList>
            <person name="McCartney M.A."/>
            <person name="Auch B."/>
            <person name="Kono T."/>
            <person name="Mallez S."/>
            <person name="Zhang Y."/>
            <person name="Obille A."/>
            <person name="Becker A."/>
            <person name="Abrahante J.E."/>
            <person name="Garbe J."/>
            <person name="Badalamenti J.P."/>
            <person name="Herman A."/>
            <person name="Mangelson H."/>
            <person name="Liachko I."/>
            <person name="Sullivan S."/>
            <person name="Sone E.D."/>
            <person name="Koren S."/>
            <person name="Silverstein K.A.T."/>
            <person name="Beckman K.B."/>
            <person name="Gohl D.M."/>
        </authorList>
    </citation>
    <scope>NUCLEOTIDE SEQUENCE</scope>
    <source>
        <strain evidence="2">Duluth1</strain>
        <tissue evidence="2">Whole animal</tissue>
    </source>
</reference>